<protein>
    <submittedName>
        <fullName evidence="2">Uncharacterized protein</fullName>
    </submittedName>
</protein>
<dbReference type="EMBL" id="NHYE01005624">
    <property type="protein sequence ID" value="PPQ66704.1"/>
    <property type="molecule type" value="Genomic_DNA"/>
</dbReference>
<feature type="compositionally biased region" description="Polar residues" evidence="1">
    <location>
        <begin position="1"/>
        <end position="16"/>
    </location>
</feature>
<evidence type="ECO:0000313" key="3">
    <source>
        <dbReference type="Proteomes" id="UP000284706"/>
    </source>
</evidence>
<evidence type="ECO:0000313" key="2">
    <source>
        <dbReference type="EMBL" id="PPQ66704.1"/>
    </source>
</evidence>
<dbReference type="Proteomes" id="UP000284706">
    <property type="component" value="Unassembled WGS sequence"/>
</dbReference>
<feature type="compositionally biased region" description="Low complexity" evidence="1">
    <location>
        <begin position="224"/>
        <end position="237"/>
    </location>
</feature>
<feature type="compositionally biased region" description="Basic and acidic residues" evidence="1">
    <location>
        <begin position="68"/>
        <end position="79"/>
    </location>
</feature>
<evidence type="ECO:0000256" key="1">
    <source>
        <dbReference type="SAM" id="MobiDB-lite"/>
    </source>
</evidence>
<accession>A0A409VKA4</accession>
<proteinExistence type="predicted"/>
<feature type="region of interest" description="Disordered" evidence="1">
    <location>
        <begin position="194"/>
        <end position="245"/>
    </location>
</feature>
<feature type="compositionally biased region" description="Polar residues" evidence="1">
    <location>
        <begin position="435"/>
        <end position="452"/>
    </location>
</feature>
<reference evidence="2 3" key="1">
    <citation type="journal article" date="2018" name="Evol. Lett.">
        <title>Horizontal gene cluster transfer increased hallucinogenic mushroom diversity.</title>
        <authorList>
            <person name="Reynolds H.T."/>
            <person name="Vijayakumar V."/>
            <person name="Gluck-Thaler E."/>
            <person name="Korotkin H.B."/>
            <person name="Matheny P.B."/>
            <person name="Slot J.C."/>
        </authorList>
    </citation>
    <scope>NUCLEOTIDE SEQUENCE [LARGE SCALE GENOMIC DNA]</scope>
    <source>
        <strain evidence="2 3">SRW20</strain>
    </source>
</reference>
<dbReference type="AlphaFoldDB" id="A0A409VKA4"/>
<name>A0A409VKA4_9AGAR</name>
<organism evidence="2 3">
    <name type="scientific">Gymnopilus dilepis</name>
    <dbReference type="NCBI Taxonomy" id="231916"/>
    <lineage>
        <taxon>Eukaryota</taxon>
        <taxon>Fungi</taxon>
        <taxon>Dikarya</taxon>
        <taxon>Basidiomycota</taxon>
        <taxon>Agaricomycotina</taxon>
        <taxon>Agaricomycetes</taxon>
        <taxon>Agaricomycetidae</taxon>
        <taxon>Agaricales</taxon>
        <taxon>Agaricineae</taxon>
        <taxon>Hymenogastraceae</taxon>
        <taxon>Gymnopilus</taxon>
    </lineage>
</organism>
<feature type="compositionally biased region" description="Polar residues" evidence="1">
    <location>
        <begin position="25"/>
        <end position="35"/>
    </location>
</feature>
<feature type="region of interest" description="Disordered" evidence="1">
    <location>
        <begin position="320"/>
        <end position="469"/>
    </location>
</feature>
<feature type="compositionally biased region" description="Basic residues" evidence="1">
    <location>
        <begin position="455"/>
        <end position="469"/>
    </location>
</feature>
<sequence>MSSLPVAQHSPGTSTHKVPLPQYKGSLSTDSNLDTTLEHKPAPDTEVDVASSMHTHPDALADGSSTQRHSDDDTHHPADSSEPTQYKHYAIRGRTLNLPFALTLNVNSAGSLVTRTVLIRADESVSLIEGEPDEATLDQFFSIDEVPEIKHEETMVPGALLEKEDLGNGVRTTTRVSATGLGRHKRWHYPTPSFCPGLRRTPPTQRWPLSPTALPKEEPISPTLSFNSLSNNAASGSDPAIVHSPAASSETWCDATNSHILKDDESSDDSDGPARIPYVPSGYSDSSDESGMFPGFDCDNHSRAGSRARSSALSLAEMLDDPSALDHSPTSAKSPSGPLQPEVLSSGPPYSPSKEEVKLPSIIDEPTDTRRSRKRSRDQEYDADEEASSQESRPLRKSPRRENPSRISTSAPKSSNTTLQSVASSPAHSPALHTESGSSSSVRQTKSHSVSPPRSLRKGSRIRKATARP</sequence>
<keyword evidence="3" id="KW-1185">Reference proteome</keyword>
<comment type="caution">
    <text evidence="2">The sequence shown here is derived from an EMBL/GenBank/DDBJ whole genome shotgun (WGS) entry which is preliminary data.</text>
</comment>
<dbReference type="InParanoid" id="A0A409VKA4"/>
<feature type="region of interest" description="Disordered" evidence="1">
    <location>
        <begin position="260"/>
        <end position="304"/>
    </location>
</feature>
<feature type="compositionally biased region" description="Polar residues" evidence="1">
    <location>
        <begin position="405"/>
        <end position="427"/>
    </location>
</feature>
<feature type="region of interest" description="Disordered" evidence="1">
    <location>
        <begin position="1"/>
        <end position="85"/>
    </location>
</feature>
<gene>
    <name evidence="2" type="ORF">CVT26_009564</name>
</gene>